<dbReference type="GO" id="GO:0016787">
    <property type="term" value="F:hydrolase activity"/>
    <property type="evidence" value="ECO:0007669"/>
    <property type="project" value="UniProtKB-UniRule"/>
</dbReference>
<gene>
    <name evidence="7" type="ORF">SAMN05443665_1020137</name>
</gene>
<evidence type="ECO:0000256" key="1">
    <source>
        <dbReference type="ARBA" id="ARBA00022801"/>
    </source>
</evidence>
<keyword evidence="2 4" id="KW-0442">Lipid degradation</keyword>
<evidence type="ECO:0000256" key="3">
    <source>
        <dbReference type="ARBA" id="ARBA00023098"/>
    </source>
</evidence>
<evidence type="ECO:0000256" key="2">
    <source>
        <dbReference type="ARBA" id="ARBA00022963"/>
    </source>
</evidence>
<feature type="active site" description="Nucleophile" evidence="4">
    <location>
        <position position="45"/>
    </location>
</feature>
<feature type="active site" description="Proton acceptor" evidence="4">
    <location>
        <position position="191"/>
    </location>
</feature>
<dbReference type="PANTHER" id="PTHR14226">
    <property type="entry name" value="NEUROPATHY TARGET ESTERASE/SWISS CHEESE D.MELANOGASTER"/>
    <property type="match status" value="1"/>
</dbReference>
<proteinExistence type="predicted"/>
<dbReference type="SUPFAM" id="SSF52151">
    <property type="entry name" value="FabD/lysophospholipase-like"/>
    <property type="match status" value="1"/>
</dbReference>
<dbReference type="InterPro" id="IPR002641">
    <property type="entry name" value="PNPLA_dom"/>
</dbReference>
<dbReference type="PROSITE" id="PS51635">
    <property type="entry name" value="PNPLA"/>
    <property type="match status" value="1"/>
</dbReference>
<dbReference type="RefSeq" id="WP_089327844.1">
    <property type="nucleotide sequence ID" value="NZ_FZOR01000020.1"/>
</dbReference>
<evidence type="ECO:0000259" key="6">
    <source>
        <dbReference type="PROSITE" id="PS51635"/>
    </source>
</evidence>
<keyword evidence="3 4" id="KW-0443">Lipid metabolism</keyword>
<evidence type="ECO:0000256" key="4">
    <source>
        <dbReference type="PROSITE-ProRule" id="PRU01161"/>
    </source>
</evidence>
<feature type="short sequence motif" description="DGA/G" evidence="4">
    <location>
        <begin position="191"/>
        <end position="193"/>
    </location>
</feature>
<sequence length="280" mass="28102">MSENGRALVLGGGGVAGIAWLTGVLAGLAGEGTDVTGANLLLGTSAGSAVAAQVAGGSPIGELFARQADPALQNRELVPSGGVTVAELGEIWMRLAQEDDDPAAIRRGLGARALAADTVDEAARREVIAGRLPVHEWPSRDLRITAVNALTGDLRVFDRGSGVSLVDAVAASCAVPLIWPPVTIGGIRYVDGGVRSVNNLDLAAGFGRVLLVAPMDDPGLSADIAAVEKAGGRVEVIVPDEAALAAFGGDPLDPSSRTPAANAGLAQGEAAAAKIAPFWG</sequence>
<dbReference type="Proteomes" id="UP000198318">
    <property type="component" value="Unassembled WGS sequence"/>
</dbReference>
<dbReference type="InterPro" id="IPR050301">
    <property type="entry name" value="NTE"/>
</dbReference>
<keyword evidence="8" id="KW-1185">Reference proteome</keyword>
<dbReference type="InterPro" id="IPR016035">
    <property type="entry name" value="Acyl_Trfase/lysoPLipase"/>
</dbReference>
<accession>A0A239L2S5</accession>
<organism evidence="7 8">
    <name type="scientific">Actinomadura meyerae</name>
    <dbReference type="NCBI Taxonomy" id="240840"/>
    <lineage>
        <taxon>Bacteria</taxon>
        <taxon>Bacillati</taxon>
        <taxon>Actinomycetota</taxon>
        <taxon>Actinomycetes</taxon>
        <taxon>Streptosporangiales</taxon>
        <taxon>Thermomonosporaceae</taxon>
        <taxon>Actinomadura</taxon>
    </lineage>
</organism>
<dbReference type="Pfam" id="PF01734">
    <property type="entry name" value="Patatin"/>
    <property type="match status" value="1"/>
</dbReference>
<reference evidence="7 8" key="1">
    <citation type="submission" date="2017-06" db="EMBL/GenBank/DDBJ databases">
        <authorList>
            <person name="Kim H.J."/>
            <person name="Triplett B.A."/>
        </authorList>
    </citation>
    <scope>NUCLEOTIDE SEQUENCE [LARGE SCALE GENOMIC DNA]</scope>
    <source>
        <strain evidence="7 8">DSM 44715</strain>
    </source>
</reference>
<evidence type="ECO:0000256" key="5">
    <source>
        <dbReference type="SAM" id="Phobius"/>
    </source>
</evidence>
<feature type="short sequence motif" description="GXSXG" evidence="4">
    <location>
        <begin position="43"/>
        <end position="47"/>
    </location>
</feature>
<dbReference type="OrthoDB" id="2339873at2"/>
<keyword evidence="5" id="KW-0472">Membrane</keyword>
<evidence type="ECO:0000313" key="7">
    <source>
        <dbReference type="EMBL" id="SNT24906.1"/>
    </source>
</evidence>
<keyword evidence="5" id="KW-1133">Transmembrane helix</keyword>
<feature type="short sequence motif" description="GXGXXG" evidence="4">
    <location>
        <begin position="12"/>
        <end position="17"/>
    </location>
</feature>
<feature type="domain" description="PNPLA" evidence="6">
    <location>
        <begin position="8"/>
        <end position="206"/>
    </location>
</feature>
<feature type="transmembrane region" description="Helical" evidence="5">
    <location>
        <begin position="7"/>
        <end position="29"/>
    </location>
</feature>
<dbReference type="AlphaFoldDB" id="A0A239L2S5"/>
<keyword evidence="1 4" id="KW-0378">Hydrolase</keyword>
<dbReference type="GO" id="GO:0016042">
    <property type="term" value="P:lipid catabolic process"/>
    <property type="evidence" value="ECO:0007669"/>
    <property type="project" value="UniProtKB-UniRule"/>
</dbReference>
<evidence type="ECO:0000313" key="8">
    <source>
        <dbReference type="Proteomes" id="UP000198318"/>
    </source>
</evidence>
<dbReference type="PANTHER" id="PTHR14226:SF57">
    <property type="entry name" value="BLR7027 PROTEIN"/>
    <property type="match status" value="1"/>
</dbReference>
<name>A0A239L2S5_9ACTN</name>
<protein>
    <submittedName>
        <fullName evidence="7">NTE family protein</fullName>
    </submittedName>
</protein>
<dbReference type="EMBL" id="FZOR01000020">
    <property type="protein sequence ID" value="SNT24906.1"/>
    <property type="molecule type" value="Genomic_DNA"/>
</dbReference>
<keyword evidence="5" id="KW-0812">Transmembrane</keyword>
<dbReference type="Gene3D" id="3.40.1090.10">
    <property type="entry name" value="Cytosolic phospholipase A2 catalytic domain"/>
    <property type="match status" value="2"/>
</dbReference>